<accession>A0ABS8XVE3</accession>
<sequence length="199" mass="21093">MRFVPALLLCTAALAGCSLAPTVPPRAVYDLGPAPTIATATTPGAVAWRIADVTAPPWLDGDGIAYRLAFQQAQRQEHYRDSVWAAPPAALLTQRLHETVATAAACPEVSANATRPVTLLTVNLDQFEQLFSSPSGSQAVLRVHATLWPAGALGATQQQLWRLERPTTPDAAGAARGLAQAVDDWLPQLAAWLVSNCPK</sequence>
<feature type="chain" id="PRO_5046112487" evidence="1">
    <location>
        <begin position="21"/>
        <end position="199"/>
    </location>
</feature>
<dbReference type="EMBL" id="JAJTWU010000003">
    <property type="protein sequence ID" value="MCE4554601.1"/>
    <property type="molecule type" value="Genomic_DNA"/>
</dbReference>
<evidence type="ECO:0000259" key="2">
    <source>
        <dbReference type="Pfam" id="PF03886"/>
    </source>
</evidence>
<organism evidence="3 4">
    <name type="scientific">Pelomonas cellulosilytica</name>
    <dbReference type="NCBI Taxonomy" id="2906762"/>
    <lineage>
        <taxon>Bacteria</taxon>
        <taxon>Pseudomonadati</taxon>
        <taxon>Pseudomonadota</taxon>
        <taxon>Betaproteobacteria</taxon>
        <taxon>Burkholderiales</taxon>
        <taxon>Sphaerotilaceae</taxon>
        <taxon>Roseateles</taxon>
    </lineage>
</organism>
<dbReference type="Pfam" id="PF03886">
    <property type="entry name" value="ABC_trans_aux"/>
    <property type="match status" value="1"/>
</dbReference>
<dbReference type="SUPFAM" id="SSF159594">
    <property type="entry name" value="XCC0632-like"/>
    <property type="match status" value="1"/>
</dbReference>
<gene>
    <name evidence="3" type="ORF">LXT13_09135</name>
</gene>
<proteinExistence type="predicted"/>
<dbReference type="RefSeq" id="WP_233371617.1">
    <property type="nucleotide sequence ID" value="NZ_JAJTWU010000003.1"/>
</dbReference>
<name>A0ABS8XVE3_9BURK</name>
<protein>
    <submittedName>
        <fullName evidence="3">PqiC family protein</fullName>
    </submittedName>
</protein>
<dbReference type="InterPro" id="IPR005586">
    <property type="entry name" value="ABC_trans_aux"/>
</dbReference>
<evidence type="ECO:0000256" key="1">
    <source>
        <dbReference type="SAM" id="SignalP"/>
    </source>
</evidence>
<keyword evidence="4" id="KW-1185">Reference proteome</keyword>
<dbReference type="Gene3D" id="3.40.50.10610">
    <property type="entry name" value="ABC-type transport auxiliary lipoprotein component"/>
    <property type="match status" value="1"/>
</dbReference>
<dbReference type="PROSITE" id="PS51257">
    <property type="entry name" value="PROKAR_LIPOPROTEIN"/>
    <property type="match status" value="1"/>
</dbReference>
<evidence type="ECO:0000313" key="4">
    <source>
        <dbReference type="Proteomes" id="UP001200741"/>
    </source>
</evidence>
<keyword evidence="1" id="KW-0732">Signal</keyword>
<dbReference type="Proteomes" id="UP001200741">
    <property type="component" value="Unassembled WGS sequence"/>
</dbReference>
<feature type="signal peptide" evidence="1">
    <location>
        <begin position="1"/>
        <end position="20"/>
    </location>
</feature>
<reference evidence="3 4" key="1">
    <citation type="submission" date="2021-12" db="EMBL/GenBank/DDBJ databases">
        <title>Genome seq of P8.</title>
        <authorList>
            <person name="Seo T."/>
        </authorList>
    </citation>
    <scope>NUCLEOTIDE SEQUENCE [LARGE SCALE GENOMIC DNA]</scope>
    <source>
        <strain evidence="3 4">P8</strain>
    </source>
</reference>
<comment type="caution">
    <text evidence="3">The sequence shown here is derived from an EMBL/GenBank/DDBJ whole genome shotgun (WGS) entry which is preliminary data.</text>
</comment>
<feature type="domain" description="ABC-type transport auxiliary lipoprotein component" evidence="2">
    <location>
        <begin position="29"/>
        <end position="186"/>
    </location>
</feature>
<evidence type="ECO:0000313" key="3">
    <source>
        <dbReference type="EMBL" id="MCE4554601.1"/>
    </source>
</evidence>